<proteinExistence type="predicted"/>
<dbReference type="SUPFAM" id="SSF53474">
    <property type="entry name" value="alpha/beta-Hydrolases"/>
    <property type="match status" value="1"/>
</dbReference>
<dbReference type="GeneID" id="30211370"/>
<dbReference type="Pfam" id="PF07859">
    <property type="entry name" value="Abhydrolase_3"/>
    <property type="match status" value="1"/>
</dbReference>
<dbReference type="Gene3D" id="3.40.50.1820">
    <property type="entry name" value="alpha/beta hydrolase"/>
    <property type="match status" value="1"/>
</dbReference>
<organism evidence="4">
    <name type="scientific">Kwoniella bestiolae CBS 10118</name>
    <dbReference type="NCBI Taxonomy" id="1296100"/>
    <lineage>
        <taxon>Eukaryota</taxon>
        <taxon>Fungi</taxon>
        <taxon>Dikarya</taxon>
        <taxon>Basidiomycota</taxon>
        <taxon>Agaricomycotina</taxon>
        <taxon>Tremellomycetes</taxon>
        <taxon>Tremellales</taxon>
        <taxon>Cryptococcaceae</taxon>
        <taxon>Kwoniella</taxon>
    </lineage>
</organism>
<dbReference type="EMBL" id="KI894023">
    <property type="protein sequence ID" value="OCF23985.1"/>
    <property type="molecule type" value="Genomic_DNA"/>
</dbReference>
<evidence type="ECO:0000256" key="1">
    <source>
        <dbReference type="ARBA" id="ARBA00022801"/>
    </source>
</evidence>
<protein>
    <recommendedName>
        <fullName evidence="3">Alpha/beta hydrolase fold-3 domain-containing protein</fullName>
    </recommendedName>
</protein>
<dbReference type="InterPro" id="IPR013094">
    <property type="entry name" value="AB_hydrolase_3"/>
</dbReference>
<evidence type="ECO:0000313" key="6">
    <source>
        <dbReference type="Proteomes" id="UP000092730"/>
    </source>
</evidence>
<sequence>MSFSPSTSTYNPPWSLLLQAKALRAAASLGIGMQNYVSSNGLSPSKTEWIDAIFGIKQSSKAIRLDIYNPSSNPTSTDTSEGRSGDHKDEPSLRPGLIIFHGGGFTIGQGTDDCIFAKTSHQYLDNVAIAVSYRLAPENPFPIPVEDCVSSILHIYNNAEAYGIDKNKIIIAGFSAGATLALASQHIFTFLSTQHYTTEYSIPPGMDIPKIRGIILVYPLLDYTIPREEKMKSLSDPSHALSSSLTHLFDYSYLPREFGYDRKDYRISPSIASDHLIQQLPSICMTVCEYDMLRQEAFDFADRLRKMGKDVECNEIGGEKHGWDKPPPVYPKESVQEEYGRIFEVARGWLD</sequence>
<dbReference type="Proteomes" id="UP000092730">
    <property type="component" value="Chromosome 6"/>
</dbReference>
<dbReference type="InterPro" id="IPR029058">
    <property type="entry name" value="AB_hydrolase_fold"/>
</dbReference>
<gene>
    <name evidence="4" type="ORF">I302_06971</name>
    <name evidence="5" type="ORF">I302_107293</name>
</gene>
<feature type="domain" description="Alpha/beta hydrolase fold-3" evidence="3">
    <location>
        <begin position="97"/>
        <end position="323"/>
    </location>
</feature>
<dbReference type="InterPro" id="IPR050300">
    <property type="entry name" value="GDXG_lipolytic_enzyme"/>
</dbReference>
<dbReference type="KEGG" id="kbi:30211370"/>
<feature type="compositionally biased region" description="Basic and acidic residues" evidence="2">
    <location>
        <begin position="80"/>
        <end position="91"/>
    </location>
</feature>
<keyword evidence="6" id="KW-1185">Reference proteome</keyword>
<reference evidence="4" key="3">
    <citation type="submission" date="2014-01" db="EMBL/GenBank/DDBJ databases">
        <title>Evolution of pathogenesis and genome organization in the Tremellales.</title>
        <authorList>
            <person name="Cuomo C."/>
            <person name="Litvintseva A."/>
            <person name="Heitman J."/>
            <person name="Chen Y."/>
            <person name="Sun S."/>
            <person name="Springer D."/>
            <person name="Dromer F."/>
            <person name="Young S."/>
            <person name="Zeng Q."/>
            <person name="Chapman S."/>
            <person name="Gujja S."/>
            <person name="Saif S."/>
            <person name="Birren B."/>
        </authorList>
    </citation>
    <scope>NUCLEOTIDE SEQUENCE</scope>
    <source>
        <strain evidence="4">CBS 10118</strain>
    </source>
</reference>
<feature type="region of interest" description="Disordered" evidence="2">
    <location>
        <begin position="67"/>
        <end position="91"/>
    </location>
</feature>
<name>A0A1B9FYZ5_9TREE</name>
<evidence type="ECO:0000256" key="2">
    <source>
        <dbReference type="SAM" id="MobiDB-lite"/>
    </source>
</evidence>
<dbReference type="EMBL" id="CP144546">
    <property type="protein sequence ID" value="WVW85255.1"/>
    <property type="molecule type" value="Genomic_DNA"/>
</dbReference>
<dbReference type="RefSeq" id="XP_019045055.1">
    <property type="nucleotide sequence ID" value="XM_019193578.1"/>
</dbReference>
<dbReference type="AlphaFoldDB" id="A0A1B9FYZ5"/>
<accession>A0A1B9FYZ5</accession>
<reference evidence="5" key="4">
    <citation type="submission" date="2024-02" db="EMBL/GenBank/DDBJ databases">
        <title>Comparative genomics of Cryptococcus and Kwoniella reveals pathogenesis evolution and contrasting modes of karyotype evolution via chromosome fusion or intercentromeric recombination.</title>
        <authorList>
            <person name="Coelho M.A."/>
            <person name="David-Palma M."/>
            <person name="Shea T."/>
            <person name="Bowers K."/>
            <person name="McGinley-Smith S."/>
            <person name="Mohammad A.W."/>
            <person name="Gnirke A."/>
            <person name="Yurkov A.M."/>
            <person name="Nowrousian M."/>
            <person name="Sun S."/>
            <person name="Cuomo C.A."/>
            <person name="Heitman J."/>
        </authorList>
    </citation>
    <scope>NUCLEOTIDE SEQUENCE</scope>
    <source>
        <strain evidence="5">CBS 10118</strain>
    </source>
</reference>
<dbReference type="PANTHER" id="PTHR48081:SF8">
    <property type="entry name" value="ALPHA_BETA HYDROLASE FOLD-3 DOMAIN-CONTAINING PROTEIN-RELATED"/>
    <property type="match status" value="1"/>
</dbReference>
<evidence type="ECO:0000259" key="3">
    <source>
        <dbReference type="Pfam" id="PF07859"/>
    </source>
</evidence>
<dbReference type="GO" id="GO:0016787">
    <property type="term" value="F:hydrolase activity"/>
    <property type="evidence" value="ECO:0007669"/>
    <property type="project" value="UniProtKB-KW"/>
</dbReference>
<reference evidence="5" key="2">
    <citation type="submission" date="2013-07" db="EMBL/GenBank/DDBJ databases">
        <authorList>
            <consortium name="The Broad Institute Genome Sequencing Platform"/>
            <person name="Cuomo C."/>
            <person name="Litvintseva A."/>
            <person name="Chen Y."/>
            <person name="Heitman J."/>
            <person name="Sun S."/>
            <person name="Springer D."/>
            <person name="Dromer F."/>
            <person name="Young S.K."/>
            <person name="Zeng Q."/>
            <person name="Gargeya S."/>
            <person name="Fitzgerald M."/>
            <person name="Abouelleil A."/>
            <person name="Alvarado L."/>
            <person name="Berlin A.M."/>
            <person name="Chapman S.B."/>
            <person name="Dewar J."/>
            <person name="Goldberg J."/>
            <person name="Griggs A."/>
            <person name="Gujja S."/>
            <person name="Hansen M."/>
            <person name="Howarth C."/>
            <person name="Imamovic A."/>
            <person name="Larimer J."/>
            <person name="McCowan C."/>
            <person name="Murphy C."/>
            <person name="Pearson M."/>
            <person name="Priest M."/>
            <person name="Roberts A."/>
            <person name="Saif S."/>
            <person name="Shea T."/>
            <person name="Sykes S."/>
            <person name="Wortman J."/>
            <person name="Nusbaum C."/>
            <person name="Birren B."/>
        </authorList>
    </citation>
    <scope>NUCLEOTIDE SEQUENCE</scope>
    <source>
        <strain evidence="5">CBS 10118</strain>
    </source>
</reference>
<feature type="compositionally biased region" description="Low complexity" evidence="2">
    <location>
        <begin position="69"/>
        <end position="79"/>
    </location>
</feature>
<dbReference type="PANTHER" id="PTHR48081">
    <property type="entry name" value="AB HYDROLASE SUPERFAMILY PROTEIN C4A8.06C"/>
    <property type="match status" value="1"/>
</dbReference>
<dbReference type="STRING" id="1296100.A0A1B9FYZ5"/>
<dbReference type="VEuPathDB" id="FungiDB:I302_06971"/>
<evidence type="ECO:0000313" key="4">
    <source>
        <dbReference type="EMBL" id="OCF23985.1"/>
    </source>
</evidence>
<keyword evidence="1" id="KW-0378">Hydrolase</keyword>
<evidence type="ECO:0000313" key="5">
    <source>
        <dbReference type="EMBL" id="WVW85255.1"/>
    </source>
</evidence>
<dbReference type="OrthoDB" id="408631at2759"/>
<reference evidence="4" key="1">
    <citation type="submission" date="2013-07" db="EMBL/GenBank/DDBJ databases">
        <title>The Genome Sequence of Cryptococcus bestiolae CBS10118.</title>
        <authorList>
            <consortium name="The Broad Institute Genome Sequencing Platform"/>
            <person name="Cuomo C."/>
            <person name="Litvintseva A."/>
            <person name="Chen Y."/>
            <person name="Heitman J."/>
            <person name="Sun S."/>
            <person name="Springer D."/>
            <person name="Dromer F."/>
            <person name="Young S.K."/>
            <person name="Zeng Q."/>
            <person name="Gargeya S."/>
            <person name="Fitzgerald M."/>
            <person name="Abouelleil A."/>
            <person name="Alvarado L."/>
            <person name="Berlin A.M."/>
            <person name="Chapman S.B."/>
            <person name="Dewar J."/>
            <person name="Goldberg J."/>
            <person name="Griggs A."/>
            <person name="Gujja S."/>
            <person name="Hansen M."/>
            <person name="Howarth C."/>
            <person name="Imamovic A."/>
            <person name="Larimer J."/>
            <person name="McCowan C."/>
            <person name="Murphy C."/>
            <person name="Pearson M."/>
            <person name="Priest M."/>
            <person name="Roberts A."/>
            <person name="Saif S."/>
            <person name="Shea T."/>
            <person name="Sykes S."/>
            <person name="Wortman J."/>
            <person name="Nusbaum C."/>
            <person name="Birren B."/>
        </authorList>
    </citation>
    <scope>NUCLEOTIDE SEQUENCE [LARGE SCALE GENOMIC DNA]</scope>
    <source>
        <strain evidence="4">CBS 10118</strain>
    </source>
</reference>